<feature type="domain" description="Enoyl reductase (ER)" evidence="1">
    <location>
        <begin position="13"/>
        <end position="311"/>
    </location>
</feature>
<dbReference type="InterPro" id="IPR052711">
    <property type="entry name" value="Zinc_ADH-like"/>
</dbReference>
<evidence type="ECO:0000313" key="2">
    <source>
        <dbReference type="EMBL" id="PMD30294.1"/>
    </source>
</evidence>
<sequence>MSTHLVFRLQGKESHRNLKQFEEPKPVIDKYEVLVKVRGISLNYRDIVIASGGYPFPTKDNGIPTSDAAGEVVEVGSSVEGLEVGDHVIGNFDVSNLYGQQKDWLHAHGGPIDGMLRQYITLPGHAVVKIPKHAKLNFTEMASLVCTGTTAWNALYGIIPLKPGQTVLFQVKEKYGPDRVINYKTTPYWAAEAKRITGGRGVDHVFENGGSGTIKQSIDCIVMGGIISVIGFLSDAKQEDMPDVAGLALSKGCIVRGITVGSKQLLEDMVRFVVNRELRPPVDKVFGFSTEEVIAAYDYLQSGAHIGKVCISLD</sequence>
<organism evidence="2 3">
    <name type="scientific">Hyaloscypha variabilis (strain UAMH 11265 / GT02V1 / F)</name>
    <name type="common">Meliniomyces variabilis</name>
    <dbReference type="NCBI Taxonomy" id="1149755"/>
    <lineage>
        <taxon>Eukaryota</taxon>
        <taxon>Fungi</taxon>
        <taxon>Dikarya</taxon>
        <taxon>Ascomycota</taxon>
        <taxon>Pezizomycotina</taxon>
        <taxon>Leotiomycetes</taxon>
        <taxon>Helotiales</taxon>
        <taxon>Hyaloscyphaceae</taxon>
        <taxon>Hyaloscypha</taxon>
        <taxon>Hyaloscypha variabilis</taxon>
    </lineage>
</organism>
<accession>A0A2J6QVJ6</accession>
<dbReference type="PANTHER" id="PTHR45033:SF2">
    <property type="entry name" value="ZINC-TYPE ALCOHOL DEHYDROGENASE-LIKE PROTEIN C1773.06C"/>
    <property type="match status" value="1"/>
</dbReference>
<dbReference type="SUPFAM" id="SSF51735">
    <property type="entry name" value="NAD(P)-binding Rossmann-fold domains"/>
    <property type="match status" value="1"/>
</dbReference>
<dbReference type="Gene3D" id="3.40.50.720">
    <property type="entry name" value="NAD(P)-binding Rossmann-like Domain"/>
    <property type="match status" value="2"/>
</dbReference>
<keyword evidence="3" id="KW-1185">Reference proteome</keyword>
<evidence type="ECO:0000313" key="3">
    <source>
        <dbReference type="Proteomes" id="UP000235786"/>
    </source>
</evidence>
<dbReference type="InterPro" id="IPR013154">
    <property type="entry name" value="ADH-like_N"/>
</dbReference>
<gene>
    <name evidence="2" type="ORF">L207DRAFT_559198</name>
</gene>
<proteinExistence type="predicted"/>
<dbReference type="STRING" id="1149755.A0A2J6QVJ6"/>
<dbReference type="InterPro" id="IPR036291">
    <property type="entry name" value="NAD(P)-bd_dom_sf"/>
</dbReference>
<dbReference type="Pfam" id="PF13602">
    <property type="entry name" value="ADH_zinc_N_2"/>
    <property type="match status" value="1"/>
</dbReference>
<dbReference type="OrthoDB" id="3509362at2759"/>
<dbReference type="Gene3D" id="3.90.180.10">
    <property type="entry name" value="Medium-chain alcohol dehydrogenases, catalytic domain"/>
    <property type="match status" value="2"/>
</dbReference>
<dbReference type="Pfam" id="PF08240">
    <property type="entry name" value="ADH_N"/>
    <property type="match status" value="1"/>
</dbReference>
<reference evidence="2 3" key="1">
    <citation type="submission" date="2016-04" db="EMBL/GenBank/DDBJ databases">
        <title>A degradative enzymes factory behind the ericoid mycorrhizal symbiosis.</title>
        <authorList>
            <consortium name="DOE Joint Genome Institute"/>
            <person name="Martino E."/>
            <person name="Morin E."/>
            <person name="Grelet G."/>
            <person name="Kuo A."/>
            <person name="Kohler A."/>
            <person name="Daghino S."/>
            <person name="Barry K."/>
            <person name="Choi C."/>
            <person name="Cichocki N."/>
            <person name="Clum A."/>
            <person name="Copeland A."/>
            <person name="Hainaut M."/>
            <person name="Haridas S."/>
            <person name="Labutti K."/>
            <person name="Lindquist E."/>
            <person name="Lipzen A."/>
            <person name="Khouja H.-R."/>
            <person name="Murat C."/>
            <person name="Ohm R."/>
            <person name="Olson A."/>
            <person name="Spatafora J."/>
            <person name="Veneault-Fourrey C."/>
            <person name="Henrissat B."/>
            <person name="Grigoriev I."/>
            <person name="Martin F."/>
            <person name="Perotto S."/>
        </authorList>
    </citation>
    <scope>NUCLEOTIDE SEQUENCE [LARGE SCALE GENOMIC DNA]</scope>
    <source>
        <strain evidence="2 3">F</strain>
    </source>
</reference>
<dbReference type="AlphaFoldDB" id="A0A2J6QVJ6"/>
<evidence type="ECO:0000259" key="1">
    <source>
        <dbReference type="SMART" id="SM00829"/>
    </source>
</evidence>
<name>A0A2J6QVJ6_HYAVF</name>
<dbReference type="EMBL" id="KZ613968">
    <property type="protein sequence ID" value="PMD30294.1"/>
    <property type="molecule type" value="Genomic_DNA"/>
</dbReference>
<protein>
    <submittedName>
        <fullName evidence="2">Putative zinc-type alcohol dehydrogenase-like protein</fullName>
    </submittedName>
</protein>
<dbReference type="InterPro" id="IPR020843">
    <property type="entry name" value="ER"/>
</dbReference>
<dbReference type="InterPro" id="IPR011032">
    <property type="entry name" value="GroES-like_sf"/>
</dbReference>
<dbReference type="PANTHER" id="PTHR45033">
    <property type="match status" value="1"/>
</dbReference>
<dbReference type="GO" id="GO:0016491">
    <property type="term" value="F:oxidoreductase activity"/>
    <property type="evidence" value="ECO:0007669"/>
    <property type="project" value="InterPro"/>
</dbReference>
<dbReference type="Proteomes" id="UP000235786">
    <property type="component" value="Unassembled WGS sequence"/>
</dbReference>
<dbReference type="SUPFAM" id="SSF50129">
    <property type="entry name" value="GroES-like"/>
    <property type="match status" value="1"/>
</dbReference>
<dbReference type="CDD" id="cd08276">
    <property type="entry name" value="MDR7"/>
    <property type="match status" value="1"/>
</dbReference>
<dbReference type="SMART" id="SM00829">
    <property type="entry name" value="PKS_ER"/>
    <property type="match status" value="1"/>
</dbReference>